<sequence>MAGASYGASVGGGGGTILPGAGNAVGAIGGGIIGGILGYWAGSTATQIVYDYIFTKEVSAK</sequence>
<reference evidence="1 2" key="1">
    <citation type="submission" date="2017-10" db="EMBL/GenBank/DDBJ databases">
        <title>Paenichitinophaga pekingensis gen. nov., sp. nov., isolated from activated sludge.</title>
        <authorList>
            <person name="Jin D."/>
            <person name="Kong X."/>
            <person name="Deng Y."/>
            <person name="Bai Z."/>
        </authorList>
    </citation>
    <scope>NUCLEOTIDE SEQUENCE [LARGE SCALE GENOMIC DNA]</scope>
    <source>
        <strain evidence="1 2">13</strain>
    </source>
</reference>
<dbReference type="EMBL" id="CP023777">
    <property type="protein sequence ID" value="ATL48194.1"/>
    <property type="molecule type" value="Genomic_DNA"/>
</dbReference>
<evidence type="ECO:0008006" key="3">
    <source>
        <dbReference type="Google" id="ProtNLM"/>
    </source>
</evidence>
<name>A0A291QWG1_9BACT</name>
<proteinExistence type="predicted"/>
<accession>A0A291QWG1</accession>
<dbReference type="KEGG" id="cbae:COR50_14055"/>
<dbReference type="AlphaFoldDB" id="A0A291QWG1"/>
<protein>
    <recommendedName>
        <fullName evidence="3">Glycine zipper domain-containing protein</fullName>
    </recommendedName>
</protein>
<evidence type="ECO:0000313" key="1">
    <source>
        <dbReference type="EMBL" id="ATL48194.1"/>
    </source>
</evidence>
<dbReference type="Proteomes" id="UP000220133">
    <property type="component" value="Chromosome"/>
</dbReference>
<evidence type="ECO:0000313" key="2">
    <source>
        <dbReference type="Proteomes" id="UP000220133"/>
    </source>
</evidence>
<organism evidence="1 2">
    <name type="scientific">Chitinophaga caeni</name>
    <dbReference type="NCBI Taxonomy" id="2029983"/>
    <lineage>
        <taxon>Bacteria</taxon>
        <taxon>Pseudomonadati</taxon>
        <taxon>Bacteroidota</taxon>
        <taxon>Chitinophagia</taxon>
        <taxon>Chitinophagales</taxon>
        <taxon>Chitinophagaceae</taxon>
        <taxon>Chitinophaga</taxon>
    </lineage>
</organism>
<gene>
    <name evidence="1" type="ORF">COR50_14055</name>
</gene>
<keyword evidence="2" id="KW-1185">Reference proteome</keyword>